<dbReference type="SUPFAM" id="SSF54523">
    <property type="entry name" value="Pili subunits"/>
    <property type="match status" value="1"/>
</dbReference>
<reference evidence="2 3" key="1">
    <citation type="submission" date="2018-12" db="EMBL/GenBank/DDBJ databases">
        <title>Genome sequencing of Eikenella corrodens KCOM 3110 (= JS217).</title>
        <authorList>
            <person name="Koo J.-K."/>
            <person name="Park S.-N."/>
            <person name="Lim Y.K."/>
        </authorList>
    </citation>
    <scope>NUCLEOTIDE SEQUENCE [LARGE SCALE GENOMIC DNA]</scope>
    <source>
        <strain evidence="2 3">KCOM 3110</strain>
    </source>
</reference>
<keyword evidence="1" id="KW-1133">Transmembrane helix</keyword>
<dbReference type="Proteomes" id="UP000282435">
    <property type="component" value="Chromosome"/>
</dbReference>
<evidence type="ECO:0000313" key="3">
    <source>
        <dbReference type="Proteomes" id="UP000282435"/>
    </source>
</evidence>
<dbReference type="Pfam" id="PF16732">
    <property type="entry name" value="ComP_DUS"/>
    <property type="match status" value="1"/>
</dbReference>
<sequence length="133" mass="15056">MMNDKLKMQGFTLMELMIIVTIVAILAVIAYPSYDTFTRRSRMEQAKASIMSTARDMERLYTQQRSFIGAPKPADTEFFTINFATNSPTANSYEIVAKPNSRNNSEPKAIYYSSIAGTFSRCDKASMDNCEQF</sequence>
<protein>
    <submittedName>
        <fullName evidence="2">Prepilin-type N-terminal cleavage/methylation domain-containing protein</fullName>
    </submittedName>
</protein>
<gene>
    <name evidence="2" type="ORF">ELB75_04585</name>
</gene>
<feature type="transmembrane region" description="Helical" evidence="1">
    <location>
        <begin position="12"/>
        <end position="34"/>
    </location>
</feature>
<dbReference type="EMBL" id="CP034670">
    <property type="protein sequence ID" value="AZR59365.1"/>
    <property type="molecule type" value="Genomic_DNA"/>
</dbReference>
<evidence type="ECO:0000256" key="1">
    <source>
        <dbReference type="SAM" id="Phobius"/>
    </source>
</evidence>
<dbReference type="InterPro" id="IPR012902">
    <property type="entry name" value="N_methyl_site"/>
</dbReference>
<evidence type="ECO:0000313" key="2">
    <source>
        <dbReference type="EMBL" id="AZR59365.1"/>
    </source>
</evidence>
<dbReference type="AlphaFoldDB" id="A0A3S9SIJ0"/>
<dbReference type="Pfam" id="PF07963">
    <property type="entry name" value="N_methyl"/>
    <property type="match status" value="1"/>
</dbReference>
<keyword evidence="1" id="KW-0472">Membrane</keyword>
<accession>A0A3S9SIJ0</accession>
<name>A0A3S9SIJ0_EIKCO</name>
<dbReference type="RefSeq" id="WP_126982913.1">
    <property type="nucleotide sequence ID" value="NZ_CP034670.1"/>
</dbReference>
<organism evidence="2 3">
    <name type="scientific">Eikenella corrodens</name>
    <dbReference type="NCBI Taxonomy" id="539"/>
    <lineage>
        <taxon>Bacteria</taxon>
        <taxon>Pseudomonadati</taxon>
        <taxon>Pseudomonadota</taxon>
        <taxon>Betaproteobacteria</taxon>
        <taxon>Neisseriales</taxon>
        <taxon>Neisseriaceae</taxon>
        <taxon>Eikenella</taxon>
    </lineage>
</organism>
<keyword evidence="1" id="KW-0812">Transmembrane</keyword>
<dbReference type="InterPro" id="IPR031982">
    <property type="entry name" value="PilE-like"/>
</dbReference>
<dbReference type="OrthoDB" id="8589754at2"/>
<dbReference type="GO" id="GO:0043683">
    <property type="term" value="P:type IV pilus assembly"/>
    <property type="evidence" value="ECO:0007669"/>
    <property type="project" value="InterPro"/>
</dbReference>
<dbReference type="Gene3D" id="3.30.700.10">
    <property type="entry name" value="Glycoprotein, Type 4 Pilin"/>
    <property type="match status" value="1"/>
</dbReference>
<dbReference type="NCBIfam" id="TIGR02532">
    <property type="entry name" value="IV_pilin_GFxxxE"/>
    <property type="match status" value="1"/>
</dbReference>
<proteinExistence type="predicted"/>
<dbReference type="InterPro" id="IPR045584">
    <property type="entry name" value="Pilin-like"/>
</dbReference>